<evidence type="ECO:0000259" key="1">
    <source>
        <dbReference type="Pfam" id="PF09346"/>
    </source>
</evidence>
<evidence type="ECO:0000313" key="3">
    <source>
        <dbReference type="Proteomes" id="UP000250369"/>
    </source>
</evidence>
<dbReference type="RefSeq" id="WP_113032804.1">
    <property type="nucleotide sequence ID" value="NZ_QMFB01000012.1"/>
</dbReference>
<dbReference type="SUPFAM" id="SSF160631">
    <property type="entry name" value="SMI1/KNR4-like"/>
    <property type="match status" value="1"/>
</dbReference>
<dbReference type="Proteomes" id="UP000250369">
    <property type="component" value="Unassembled WGS sequence"/>
</dbReference>
<keyword evidence="3" id="KW-1185">Reference proteome</keyword>
<dbReference type="InterPro" id="IPR037883">
    <property type="entry name" value="Knr4/Smi1-like_sf"/>
</dbReference>
<accession>A0A329ML54</accession>
<organism evidence="2 3">
    <name type="scientific">Paenibacillus contaminans</name>
    <dbReference type="NCBI Taxonomy" id="450362"/>
    <lineage>
        <taxon>Bacteria</taxon>
        <taxon>Bacillati</taxon>
        <taxon>Bacillota</taxon>
        <taxon>Bacilli</taxon>
        <taxon>Bacillales</taxon>
        <taxon>Paenibacillaceae</taxon>
        <taxon>Paenibacillus</taxon>
    </lineage>
</organism>
<evidence type="ECO:0000313" key="2">
    <source>
        <dbReference type="EMBL" id="RAV19443.1"/>
    </source>
</evidence>
<dbReference type="EMBL" id="QMFB01000012">
    <property type="protein sequence ID" value="RAV19443.1"/>
    <property type="molecule type" value="Genomic_DNA"/>
</dbReference>
<name>A0A329ML54_9BACL</name>
<proteinExistence type="predicted"/>
<comment type="caution">
    <text evidence="2">The sequence shown here is derived from an EMBL/GenBank/DDBJ whole genome shotgun (WGS) entry which is preliminary data.</text>
</comment>
<dbReference type="InterPro" id="IPR018958">
    <property type="entry name" value="Knr4/Smi1-like_dom"/>
</dbReference>
<reference evidence="2 3" key="1">
    <citation type="journal article" date="2009" name="Int. J. Syst. Evol. Microbiol.">
        <title>Paenibacillus contaminans sp. nov., isolated from a contaminated laboratory plate.</title>
        <authorList>
            <person name="Chou J.H."/>
            <person name="Lee J.H."/>
            <person name="Lin M.C."/>
            <person name="Chang P.S."/>
            <person name="Arun A.B."/>
            <person name="Young C.C."/>
            <person name="Chen W.M."/>
        </authorList>
    </citation>
    <scope>NUCLEOTIDE SEQUENCE [LARGE SCALE GENOMIC DNA]</scope>
    <source>
        <strain evidence="2 3">CKOBP-6</strain>
    </source>
</reference>
<protein>
    <recommendedName>
        <fullName evidence="1">Knr4/Smi1-like domain-containing protein</fullName>
    </recommendedName>
</protein>
<feature type="domain" description="Knr4/Smi1-like" evidence="1">
    <location>
        <begin position="15"/>
        <end position="109"/>
    </location>
</feature>
<sequence>MMKIMRSGGEPGMAKDVNVQLPSHFRNHLSIWNGQQEEVPFIGFNSFLSIPDIIGTWSVMNELFEDEEEAEGIEEDRIKPLIWSNKWIPFTDYEASSRLILDLDPGKNGISGQFKDFYFV</sequence>
<dbReference type="OrthoDB" id="6989522at2"/>
<gene>
    <name evidence="2" type="ORF">DQG23_20840</name>
</gene>
<dbReference type="AlphaFoldDB" id="A0A329ML54"/>
<dbReference type="Pfam" id="PF09346">
    <property type="entry name" value="SMI1_KNR4"/>
    <property type="match status" value="1"/>
</dbReference>